<accession>A0A069RE13</accession>
<dbReference type="EMBL" id="JJMM01000011">
    <property type="protein sequence ID" value="KDR95266.1"/>
    <property type="molecule type" value="Genomic_DNA"/>
</dbReference>
<evidence type="ECO:0000313" key="2">
    <source>
        <dbReference type="Proteomes" id="UP000027946"/>
    </source>
</evidence>
<reference evidence="1 2" key="1">
    <citation type="submission" date="2014-03" db="EMBL/GenBank/DDBJ databases">
        <title>Genome sequence of Clostridium litorale W6, DSM 5388.</title>
        <authorList>
            <person name="Poehlein A."/>
            <person name="Jagirdar A."/>
            <person name="Khonsari B."/>
            <person name="Chibani C.M."/>
            <person name="Gutierrez Gutierrez D.A."/>
            <person name="Davydova E."/>
            <person name="Alghaithi H.S."/>
            <person name="Nair K.P."/>
            <person name="Dhamotharan K."/>
            <person name="Chandran L."/>
            <person name="G W."/>
            <person name="Daniel R."/>
        </authorList>
    </citation>
    <scope>NUCLEOTIDE SEQUENCE [LARGE SCALE GENOMIC DNA]</scope>
    <source>
        <strain evidence="1 2">W6</strain>
    </source>
</reference>
<name>A0A069RE13_PEPLI</name>
<dbReference type="SUPFAM" id="SSF51338">
    <property type="entry name" value="Composite domain of metallo-dependent hydrolases"/>
    <property type="match status" value="1"/>
</dbReference>
<dbReference type="GO" id="GO:0016810">
    <property type="term" value="F:hydrolase activity, acting on carbon-nitrogen (but not peptide) bonds"/>
    <property type="evidence" value="ECO:0007669"/>
    <property type="project" value="InterPro"/>
</dbReference>
<proteinExistence type="predicted"/>
<comment type="caution">
    <text evidence="1">The sequence shown here is derived from an EMBL/GenBank/DDBJ whole genome shotgun (WGS) entry which is preliminary data.</text>
</comment>
<dbReference type="STRING" id="1121324.CLIT_11c02950"/>
<gene>
    <name evidence="1" type="ORF">CLIT_11c02950</name>
</gene>
<dbReference type="RefSeq" id="WP_038265434.1">
    <property type="nucleotide sequence ID" value="NZ_JJMM01000011.1"/>
</dbReference>
<organism evidence="1 2">
    <name type="scientific">Peptoclostridium litorale DSM 5388</name>
    <dbReference type="NCBI Taxonomy" id="1121324"/>
    <lineage>
        <taxon>Bacteria</taxon>
        <taxon>Bacillati</taxon>
        <taxon>Bacillota</taxon>
        <taxon>Clostridia</taxon>
        <taxon>Peptostreptococcales</taxon>
        <taxon>Peptoclostridiaceae</taxon>
        <taxon>Peptoclostridium</taxon>
    </lineage>
</organism>
<sequence>MPLYMPVKLSQLLYSFAENTPSSCFVPVAQYIIEEGSFADLIIVEGNPVEDLDIIANKDNMKLIMKDGEIYKNMLLM</sequence>
<dbReference type="InterPro" id="IPR011059">
    <property type="entry name" value="Metal-dep_hydrolase_composite"/>
</dbReference>
<dbReference type="AlphaFoldDB" id="A0A069RE13"/>
<evidence type="ECO:0008006" key="3">
    <source>
        <dbReference type="Google" id="ProtNLM"/>
    </source>
</evidence>
<evidence type="ECO:0000313" key="1">
    <source>
        <dbReference type="EMBL" id="KDR95266.1"/>
    </source>
</evidence>
<keyword evidence="2" id="KW-1185">Reference proteome</keyword>
<dbReference type="Proteomes" id="UP000027946">
    <property type="component" value="Unassembled WGS sequence"/>
</dbReference>
<dbReference type="Gene3D" id="2.30.40.10">
    <property type="entry name" value="Urease, subunit C, domain 1"/>
    <property type="match status" value="1"/>
</dbReference>
<protein>
    <recommendedName>
        <fullName evidence="3">Amidohydrolase-related domain-containing protein</fullName>
    </recommendedName>
</protein>
<dbReference type="eggNOG" id="COG1228">
    <property type="taxonomic scope" value="Bacteria"/>
</dbReference>